<comment type="caution">
    <text evidence="7">The sequence shown here is derived from an EMBL/GenBank/DDBJ whole genome shotgun (WGS) entry which is preliminary data.</text>
</comment>
<evidence type="ECO:0000256" key="2">
    <source>
        <dbReference type="ARBA" id="ARBA00012438"/>
    </source>
</evidence>
<dbReference type="InterPro" id="IPR005467">
    <property type="entry name" value="His_kinase_dom"/>
</dbReference>
<dbReference type="SUPFAM" id="SSF47384">
    <property type="entry name" value="Homodimeric domain of signal transducing histidine kinase"/>
    <property type="match status" value="1"/>
</dbReference>
<feature type="domain" description="Histidine kinase" evidence="6">
    <location>
        <begin position="175"/>
        <end position="394"/>
    </location>
</feature>
<gene>
    <name evidence="7" type="ORF">SMD31_18925</name>
</gene>
<reference evidence="7 8" key="1">
    <citation type="journal article" date="2013" name="Antonie Van Leeuwenhoek">
        <title>Dongia rigui sp. nov., isolated from freshwater of a large wetland in Korea.</title>
        <authorList>
            <person name="Baik K.S."/>
            <person name="Hwang Y.M."/>
            <person name="Choi J.S."/>
            <person name="Kwon J."/>
            <person name="Seong C.N."/>
        </authorList>
    </citation>
    <scope>NUCLEOTIDE SEQUENCE [LARGE SCALE GENOMIC DNA]</scope>
    <source>
        <strain evidence="7 8">04SU4-P</strain>
    </source>
</reference>
<dbReference type="RefSeq" id="WP_320502497.1">
    <property type="nucleotide sequence ID" value="NZ_JAXCLX010000004.1"/>
</dbReference>
<evidence type="ECO:0000256" key="4">
    <source>
        <dbReference type="ARBA" id="ARBA00022777"/>
    </source>
</evidence>
<dbReference type="GO" id="GO:0016301">
    <property type="term" value="F:kinase activity"/>
    <property type="evidence" value="ECO:0007669"/>
    <property type="project" value="UniProtKB-KW"/>
</dbReference>
<dbReference type="EMBL" id="JAXCLX010000004">
    <property type="protein sequence ID" value="MDY0874022.1"/>
    <property type="molecule type" value="Genomic_DNA"/>
</dbReference>
<protein>
    <recommendedName>
        <fullName evidence="2">histidine kinase</fullName>
        <ecNumber evidence="2">2.7.13.3</ecNumber>
    </recommendedName>
</protein>
<evidence type="ECO:0000259" key="6">
    <source>
        <dbReference type="PROSITE" id="PS50109"/>
    </source>
</evidence>
<dbReference type="SUPFAM" id="SSF55874">
    <property type="entry name" value="ATPase domain of HSP90 chaperone/DNA topoisomerase II/histidine kinase"/>
    <property type="match status" value="1"/>
</dbReference>
<evidence type="ECO:0000256" key="5">
    <source>
        <dbReference type="SAM" id="MobiDB-lite"/>
    </source>
</evidence>
<dbReference type="InterPro" id="IPR036890">
    <property type="entry name" value="HATPase_C_sf"/>
</dbReference>
<dbReference type="Pfam" id="PF00512">
    <property type="entry name" value="HisKA"/>
    <property type="match status" value="1"/>
</dbReference>
<dbReference type="CDD" id="cd00130">
    <property type="entry name" value="PAS"/>
    <property type="match status" value="1"/>
</dbReference>
<dbReference type="PROSITE" id="PS50109">
    <property type="entry name" value="HIS_KIN"/>
    <property type="match status" value="1"/>
</dbReference>
<keyword evidence="3" id="KW-0808">Transferase</keyword>
<feature type="compositionally biased region" description="Basic and acidic residues" evidence="5">
    <location>
        <begin position="1"/>
        <end position="12"/>
    </location>
</feature>
<dbReference type="Proteomes" id="UP001271769">
    <property type="component" value="Unassembled WGS sequence"/>
</dbReference>
<evidence type="ECO:0000256" key="3">
    <source>
        <dbReference type="ARBA" id="ARBA00022679"/>
    </source>
</evidence>
<dbReference type="Pfam" id="PF02518">
    <property type="entry name" value="HATPase_c"/>
    <property type="match status" value="1"/>
</dbReference>
<dbReference type="EC" id="2.7.13.3" evidence="2"/>
<dbReference type="Gene3D" id="3.30.450.20">
    <property type="entry name" value="PAS domain"/>
    <property type="match status" value="1"/>
</dbReference>
<name>A0ABU5E356_9PROT</name>
<sequence length="400" mass="42599">MTNHDPARHLRLSDPVGDNGSGHPGLAQIGGLAGTLSPDPLLALLPDGAIIDANDRATEMLNCHGRLLIGAHVGAFLEGLPDGDGKPSIALLLDALAGFDGRPIETVAHKLNGDSVPVEITSLVLHQPEISKPGPAVIVAAIRDITHRKQSERVLTKAKEQAERANFTKLEFLGQLSHELRTPLATVIGFAEVMRDEMFGPIGVKIYRTYAADICKSGRQLTDVVERIIDVTRLEGSMAVAHARTADLAEIVEHVLAAHAGAAAVQGVRMTHTLRRGSMPVVLDDEALEKMIGHVVENAIKYNRFGGKVEIGATIEQAQDGEAAQVVLTVADNGPGFQADQLRRVQSSIDTNQHGTNGGLSLCGAFLHLIGGKLSLSSAPNLGTTATLQFPRRYDGRWHP</sequence>
<dbReference type="InterPro" id="IPR003594">
    <property type="entry name" value="HATPase_dom"/>
</dbReference>
<dbReference type="Gene3D" id="1.10.287.130">
    <property type="match status" value="1"/>
</dbReference>
<evidence type="ECO:0000313" key="8">
    <source>
        <dbReference type="Proteomes" id="UP001271769"/>
    </source>
</evidence>
<dbReference type="InterPro" id="IPR000014">
    <property type="entry name" value="PAS"/>
</dbReference>
<dbReference type="Gene3D" id="3.30.565.10">
    <property type="entry name" value="Histidine kinase-like ATPase, C-terminal domain"/>
    <property type="match status" value="1"/>
</dbReference>
<evidence type="ECO:0000256" key="1">
    <source>
        <dbReference type="ARBA" id="ARBA00000085"/>
    </source>
</evidence>
<comment type="catalytic activity">
    <reaction evidence="1">
        <text>ATP + protein L-histidine = ADP + protein N-phospho-L-histidine.</text>
        <dbReference type="EC" id="2.7.13.3"/>
    </reaction>
</comment>
<dbReference type="InterPro" id="IPR035965">
    <property type="entry name" value="PAS-like_dom_sf"/>
</dbReference>
<dbReference type="SUPFAM" id="SSF55785">
    <property type="entry name" value="PYP-like sensor domain (PAS domain)"/>
    <property type="match status" value="1"/>
</dbReference>
<dbReference type="SMART" id="SM00388">
    <property type="entry name" value="HisKA"/>
    <property type="match status" value="1"/>
</dbReference>
<dbReference type="Pfam" id="PF13426">
    <property type="entry name" value="PAS_9"/>
    <property type="match status" value="1"/>
</dbReference>
<evidence type="ECO:0000313" key="7">
    <source>
        <dbReference type="EMBL" id="MDY0874022.1"/>
    </source>
</evidence>
<dbReference type="PANTHER" id="PTHR43047:SF72">
    <property type="entry name" value="OSMOSENSING HISTIDINE PROTEIN KINASE SLN1"/>
    <property type="match status" value="1"/>
</dbReference>
<proteinExistence type="predicted"/>
<dbReference type="SMART" id="SM00387">
    <property type="entry name" value="HATPase_c"/>
    <property type="match status" value="1"/>
</dbReference>
<keyword evidence="4 7" id="KW-0418">Kinase</keyword>
<dbReference type="CDD" id="cd00082">
    <property type="entry name" value="HisKA"/>
    <property type="match status" value="1"/>
</dbReference>
<feature type="region of interest" description="Disordered" evidence="5">
    <location>
        <begin position="1"/>
        <end position="25"/>
    </location>
</feature>
<organism evidence="7 8">
    <name type="scientific">Dongia rigui</name>
    <dbReference type="NCBI Taxonomy" id="940149"/>
    <lineage>
        <taxon>Bacteria</taxon>
        <taxon>Pseudomonadati</taxon>
        <taxon>Pseudomonadota</taxon>
        <taxon>Alphaproteobacteria</taxon>
        <taxon>Rhodospirillales</taxon>
        <taxon>Dongiaceae</taxon>
        <taxon>Dongia</taxon>
    </lineage>
</organism>
<dbReference type="InterPro" id="IPR036097">
    <property type="entry name" value="HisK_dim/P_sf"/>
</dbReference>
<dbReference type="PANTHER" id="PTHR43047">
    <property type="entry name" value="TWO-COMPONENT HISTIDINE PROTEIN KINASE"/>
    <property type="match status" value="1"/>
</dbReference>
<keyword evidence="8" id="KW-1185">Reference proteome</keyword>
<dbReference type="InterPro" id="IPR003661">
    <property type="entry name" value="HisK_dim/P_dom"/>
</dbReference>
<accession>A0ABU5E356</accession>